<feature type="region of interest" description="Disordered" evidence="1">
    <location>
        <begin position="198"/>
        <end position="218"/>
    </location>
</feature>
<proteinExistence type="predicted"/>
<dbReference type="SUPFAM" id="SSF53098">
    <property type="entry name" value="Ribonuclease H-like"/>
    <property type="match status" value="1"/>
</dbReference>
<gene>
    <name evidence="3" type="ORF">SERLA73DRAFT_160864</name>
</gene>
<evidence type="ECO:0000256" key="1">
    <source>
        <dbReference type="SAM" id="MobiDB-lite"/>
    </source>
</evidence>
<dbReference type="InterPro" id="IPR012337">
    <property type="entry name" value="RNaseH-like_sf"/>
</dbReference>
<sequence length="218" mass="23754">MATVALAGLLRAMAINTHFRSPPFQHVLHTIYRRSVHTSDIAAQIARNAKGDITDGTSAQEKIKIYADGSGIGGGIGAAAVMLRSGRKAQVLRYYLGSAQDHTAHDGEMAGMLLATELALRAKVEVRGRGVAISINVDDQQVMRDLESFESQGGKYTSDTLRIALRRIRRNSDIVVRWVPGHAGVDGNVRADKEAKKAARGHFSHDLPDFMRPKESQK</sequence>
<name>F8Q0F8_SERL3</name>
<evidence type="ECO:0000313" key="4">
    <source>
        <dbReference type="Proteomes" id="UP000008063"/>
    </source>
</evidence>
<accession>F8Q0F8</accession>
<protein>
    <recommendedName>
        <fullName evidence="2">RNase H type-1 domain-containing protein</fullName>
    </recommendedName>
</protein>
<dbReference type="GO" id="GO:0004523">
    <property type="term" value="F:RNA-DNA hybrid ribonuclease activity"/>
    <property type="evidence" value="ECO:0007669"/>
    <property type="project" value="InterPro"/>
</dbReference>
<dbReference type="AlphaFoldDB" id="F8Q0F8"/>
<dbReference type="Gene3D" id="3.30.420.10">
    <property type="entry name" value="Ribonuclease H-like superfamily/Ribonuclease H"/>
    <property type="match status" value="1"/>
</dbReference>
<reference evidence="4" key="1">
    <citation type="journal article" date="2011" name="Science">
        <title>The plant cell wall-decomposing machinery underlies the functional diversity of forest fungi.</title>
        <authorList>
            <person name="Eastwood D.C."/>
            <person name="Floudas D."/>
            <person name="Binder M."/>
            <person name="Majcherczyk A."/>
            <person name="Schneider P."/>
            <person name="Aerts A."/>
            <person name="Asiegbu F.O."/>
            <person name="Baker S.E."/>
            <person name="Barry K."/>
            <person name="Bendiksby M."/>
            <person name="Blumentritt M."/>
            <person name="Coutinho P.M."/>
            <person name="Cullen D."/>
            <person name="de Vries R.P."/>
            <person name="Gathman A."/>
            <person name="Goodell B."/>
            <person name="Henrissat B."/>
            <person name="Ihrmark K."/>
            <person name="Kauserud H."/>
            <person name="Kohler A."/>
            <person name="LaButti K."/>
            <person name="Lapidus A."/>
            <person name="Lavin J.L."/>
            <person name="Lee Y.-H."/>
            <person name="Lindquist E."/>
            <person name="Lilly W."/>
            <person name="Lucas S."/>
            <person name="Morin E."/>
            <person name="Murat C."/>
            <person name="Oguiza J.A."/>
            <person name="Park J."/>
            <person name="Pisabarro A.G."/>
            <person name="Riley R."/>
            <person name="Rosling A."/>
            <person name="Salamov A."/>
            <person name="Schmidt O."/>
            <person name="Schmutz J."/>
            <person name="Skrede I."/>
            <person name="Stenlid J."/>
            <person name="Wiebenga A."/>
            <person name="Xie X."/>
            <person name="Kuees U."/>
            <person name="Hibbett D.S."/>
            <person name="Hoffmeister D."/>
            <person name="Hoegberg N."/>
            <person name="Martin F."/>
            <person name="Grigoriev I.V."/>
            <person name="Watkinson S.C."/>
        </authorList>
    </citation>
    <scope>NUCLEOTIDE SEQUENCE [LARGE SCALE GENOMIC DNA]</scope>
    <source>
        <strain evidence="4">strain S7.3</strain>
    </source>
</reference>
<dbReference type="InParanoid" id="F8Q0F8"/>
<organism evidence="4">
    <name type="scientific">Serpula lacrymans var. lacrymans (strain S7.3)</name>
    <name type="common">Dry rot fungus</name>
    <dbReference type="NCBI Taxonomy" id="936435"/>
    <lineage>
        <taxon>Eukaryota</taxon>
        <taxon>Fungi</taxon>
        <taxon>Dikarya</taxon>
        <taxon>Basidiomycota</taxon>
        <taxon>Agaricomycotina</taxon>
        <taxon>Agaricomycetes</taxon>
        <taxon>Agaricomycetidae</taxon>
        <taxon>Boletales</taxon>
        <taxon>Coniophorineae</taxon>
        <taxon>Serpulaceae</taxon>
        <taxon>Serpula</taxon>
    </lineage>
</organism>
<dbReference type="GO" id="GO:0003676">
    <property type="term" value="F:nucleic acid binding"/>
    <property type="evidence" value="ECO:0007669"/>
    <property type="project" value="InterPro"/>
</dbReference>
<dbReference type="PROSITE" id="PS50879">
    <property type="entry name" value="RNASE_H_1"/>
    <property type="match status" value="1"/>
</dbReference>
<dbReference type="OrthoDB" id="3265515at2759"/>
<dbReference type="STRING" id="936435.F8Q0F8"/>
<dbReference type="EMBL" id="GL945481">
    <property type="protein sequence ID" value="EGN97787.1"/>
    <property type="molecule type" value="Genomic_DNA"/>
</dbReference>
<dbReference type="HOGENOM" id="CLU_1267564_0_0_1"/>
<dbReference type="Pfam" id="PF00075">
    <property type="entry name" value="RNase_H"/>
    <property type="match status" value="1"/>
</dbReference>
<keyword evidence="4" id="KW-1185">Reference proteome</keyword>
<dbReference type="InterPro" id="IPR036397">
    <property type="entry name" value="RNaseH_sf"/>
</dbReference>
<feature type="domain" description="RNase H type-1" evidence="2">
    <location>
        <begin position="59"/>
        <end position="200"/>
    </location>
</feature>
<dbReference type="Proteomes" id="UP000008063">
    <property type="component" value="Unassembled WGS sequence"/>
</dbReference>
<dbReference type="InterPro" id="IPR002156">
    <property type="entry name" value="RNaseH_domain"/>
</dbReference>
<evidence type="ECO:0000313" key="3">
    <source>
        <dbReference type="EMBL" id="EGN97787.1"/>
    </source>
</evidence>
<evidence type="ECO:0000259" key="2">
    <source>
        <dbReference type="PROSITE" id="PS50879"/>
    </source>
</evidence>